<dbReference type="CDD" id="cd03108">
    <property type="entry name" value="AdSS"/>
    <property type="match status" value="1"/>
</dbReference>
<evidence type="ECO:0000256" key="7">
    <source>
        <dbReference type="ARBA" id="ARBA00022842"/>
    </source>
</evidence>
<dbReference type="SMART" id="SM00788">
    <property type="entry name" value="Adenylsucc_synt"/>
    <property type="match status" value="1"/>
</dbReference>
<feature type="active site" evidence="9">
    <location>
        <position position="246"/>
    </location>
</feature>
<evidence type="ECO:0000256" key="8">
    <source>
        <dbReference type="ARBA" id="ARBA00023134"/>
    </source>
</evidence>
<keyword evidence="4" id="KW-0479">Metal-binding</keyword>
<dbReference type="GO" id="GO:0046040">
    <property type="term" value="P:IMP metabolic process"/>
    <property type="evidence" value="ECO:0007669"/>
    <property type="project" value="TreeGrafter"/>
</dbReference>
<evidence type="ECO:0000256" key="4">
    <source>
        <dbReference type="ARBA" id="ARBA00022723"/>
    </source>
</evidence>
<evidence type="ECO:0000313" key="11">
    <source>
        <dbReference type="Proteomes" id="UP000712600"/>
    </source>
</evidence>
<keyword evidence="5" id="KW-0547">Nucleotide-binding</keyword>
<evidence type="ECO:0000313" key="10">
    <source>
        <dbReference type="EMBL" id="KAF3569835.1"/>
    </source>
</evidence>
<keyword evidence="6" id="KW-0658">Purine biosynthesis</keyword>
<dbReference type="GO" id="GO:0005525">
    <property type="term" value="F:GTP binding"/>
    <property type="evidence" value="ECO:0007669"/>
    <property type="project" value="UniProtKB-KW"/>
</dbReference>
<dbReference type="Proteomes" id="UP000712600">
    <property type="component" value="Unassembled WGS sequence"/>
</dbReference>
<dbReference type="GO" id="GO:0044208">
    <property type="term" value="P:'de novo' AMP biosynthetic process"/>
    <property type="evidence" value="ECO:0007669"/>
    <property type="project" value="TreeGrafter"/>
</dbReference>
<dbReference type="GO" id="GO:0046872">
    <property type="term" value="F:metal ion binding"/>
    <property type="evidence" value="ECO:0007669"/>
    <property type="project" value="UniProtKB-KW"/>
</dbReference>
<evidence type="ECO:0000256" key="6">
    <source>
        <dbReference type="ARBA" id="ARBA00022755"/>
    </source>
</evidence>
<dbReference type="InterPro" id="IPR001114">
    <property type="entry name" value="Adenylosuccinate_synthetase"/>
</dbReference>
<evidence type="ECO:0000256" key="5">
    <source>
        <dbReference type="ARBA" id="ARBA00022741"/>
    </source>
</evidence>
<proteinExistence type="inferred from homology"/>
<name>A0A8S9RAQ1_BRACR</name>
<protein>
    <recommendedName>
        <fullName evidence="12">Adenylosuccinate synthetase</fullName>
    </recommendedName>
</protein>
<dbReference type="Gene3D" id="3.90.170.10">
    <property type="entry name" value="Adenylosuccinate Synthetase, subunit A, domain 3"/>
    <property type="match status" value="1"/>
</dbReference>
<evidence type="ECO:0008006" key="12">
    <source>
        <dbReference type="Google" id="ProtNLM"/>
    </source>
</evidence>
<evidence type="ECO:0000256" key="3">
    <source>
        <dbReference type="ARBA" id="ARBA00022598"/>
    </source>
</evidence>
<dbReference type="InterPro" id="IPR027417">
    <property type="entry name" value="P-loop_NTPase"/>
</dbReference>
<comment type="subunit">
    <text evidence="2">Homodimer.</text>
</comment>
<dbReference type="InterPro" id="IPR042111">
    <property type="entry name" value="Adenylosuccinate_synth_dom3"/>
</dbReference>
<organism evidence="10 11">
    <name type="scientific">Brassica cretica</name>
    <name type="common">Mustard</name>
    <dbReference type="NCBI Taxonomy" id="69181"/>
    <lineage>
        <taxon>Eukaryota</taxon>
        <taxon>Viridiplantae</taxon>
        <taxon>Streptophyta</taxon>
        <taxon>Embryophyta</taxon>
        <taxon>Tracheophyta</taxon>
        <taxon>Spermatophyta</taxon>
        <taxon>Magnoliopsida</taxon>
        <taxon>eudicotyledons</taxon>
        <taxon>Gunneridae</taxon>
        <taxon>Pentapetalae</taxon>
        <taxon>rosids</taxon>
        <taxon>malvids</taxon>
        <taxon>Brassicales</taxon>
        <taxon>Brassicaceae</taxon>
        <taxon>Brassiceae</taxon>
        <taxon>Brassica</taxon>
    </lineage>
</organism>
<dbReference type="InterPro" id="IPR033128">
    <property type="entry name" value="Adenylosuccin_syn_Lys_AS"/>
</dbReference>
<dbReference type="GO" id="GO:0005737">
    <property type="term" value="C:cytoplasm"/>
    <property type="evidence" value="ECO:0007669"/>
    <property type="project" value="TreeGrafter"/>
</dbReference>
<dbReference type="InterPro" id="IPR042109">
    <property type="entry name" value="Adenylosuccinate_synth_dom1"/>
</dbReference>
<feature type="non-terminal residue" evidence="10">
    <location>
        <position position="531"/>
    </location>
</feature>
<dbReference type="Pfam" id="PF00709">
    <property type="entry name" value="Adenylsucc_synt"/>
    <property type="match status" value="1"/>
</dbReference>
<dbReference type="PANTHER" id="PTHR11846">
    <property type="entry name" value="ADENYLOSUCCINATE SYNTHETASE"/>
    <property type="match status" value="1"/>
</dbReference>
<dbReference type="FunFam" id="3.90.170.10:FF:000001">
    <property type="entry name" value="Adenylosuccinate synthetase"/>
    <property type="match status" value="1"/>
</dbReference>
<dbReference type="EMBL" id="QGKX02000095">
    <property type="protein sequence ID" value="KAF3569835.1"/>
    <property type="molecule type" value="Genomic_DNA"/>
</dbReference>
<evidence type="ECO:0000256" key="2">
    <source>
        <dbReference type="ARBA" id="ARBA00011738"/>
    </source>
</evidence>
<dbReference type="PANTHER" id="PTHR11846:SF0">
    <property type="entry name" value="ADENYLOSUCCINATE SYNTHETASE"/>
    <property type="match status" value="1"/>
</dbReference>
<evidence type="ECO:0000256" key="9">
    <source>
        <dbReference type="PROSITE-ProRule" id="PRU10134"/>
    </source>
</evidence>
<dbReference type="HAMAP" id="MF_00011">
    <property type="entry name" value="Adenylosucc_synth"/>
    <property type="match status" value="1"/>
</dbReference>
<dbReference type="SUPFAM" id="SSF52540">
    <property type="entry name" value="P-loop containing nucleoside triphosphate hydrolases"/>
    <property type="match status" value="1"/>
</dbReference>
<dbReference type="AlphaFoldDB" id="A0A8S9RAQ1"/>
<dbReference type="GO" id="GO:0004019">
    <property type="term" value="F:adenylosuccinate synthase activity"/>
    <property type="evidence" value="ECO:0007669"/>
    <property type="project" value="InterPro"/>
</dbReference>
<gene>
    <name evidence="10" type="ORF">F2Q69_00062045</name>
</gene>
<reference evidence="10" key="1">
    <citation type="submission" date="2019-12" db="EMBL/GenBank/DDBJ databases">
        <title>Genome sequencing and annotation of Brassica cretica.</title>
        <authorList>
            <person name="Studholme D.J."/>
            <person name="Sarris P."/>
        </authorList>
    </citation>
    <scope>NUCLEOTIDE SEQUENCE</scope>
    <source>
        <strain evidence="10">PFS-109/04</strain>
        <tissue evidence="10">Leaf</tissue>
    </source>
</reference>
<keyword evidence="7" id="KW-0460">Magnesium</keyword>
<comment type="caution">
    <text evidence="10">The sequence shown here is derived from an EMBL/GenBank/DDBJ whole genome shotgun (WGS) entry which is preliminary data.</text>
</comment>
<evidence type="ECO:0000256" key="1">
    <source>
        <dbReference type="ARBA" id="ARBA00001946"/>
    </source>
</evidence>
<comment type="cofactor">
    <cofactor evidence="1">
        <name>Mg(2+)</name>
        <dbReference type="ChEBI" id="CHEBI:18420"/>
    </cofactor>
</comment>
<dbReference type="Gene3D" id="3.40.440.10">
    <property type="entry name" value="Adenylosuccinate Synthetase, subunit A, domain 1"/>
    <property type="match status" value="1"/>
</dbReference>
<keyword evidence="3" id="KW-0436">Ligase</keyword>
<sequence>GRHFKLECVNRIYDDRNATVWTDYLYGSQMAFYESILATGHRTLNGEEADFFFVPVLDSCIINRADDSPHLSMQNHTGLRSSLTLEFYKRAYEHIVEKYPYWNRSSGRDHIWFFSWDEGACYAPKEIWNSMMLVHWGNTNSKHKNSTTAYWGDNWDEISEERRGDHPCFDPSKDLVVPAWKVPDPLSMRANYWERPREKRKTLFYFNGNLGPADFHQEVDGLRESELAKSFIGTTKRGIGPCYSSKVIRNGIRVGDLRHMDTLPQKLDLLLADAAARFPGFKYTPEMLREEVEAYKRYAERLEPYITDTVHFMNDAISNKKKKVLVEGGQATMLDIDFGTYPFVTSSSPSAGGICTGLGIAPRAVGDLIGVVKAYTTRVGSGPFPTENLGTGGDLLRLAGQEFGTTTGRPRRCGWLDLVALKFSCQINGFASLNLTKLDVLSDLNEIQLGVAYKKSDGTRVDSFPGDLRLLEELEVEYETLPGWNSDISSVRNYADLPKAAQQYVERIEELVGVPIHYIGIGPGRDALIYK</sequence>
<keyword evidence="8" id="KW-0342">GTP-binding</keyword>
<dbReference type="PROSITE" id="PS00513">
    <property type="entry name" value="ADENYLOSUCCIN_SYN_2"/>
    <property type="match status" value="1"/>
</dbReference>
<accession>A0A8S9RAQ1</accession>